<proteinExistence type="predicted"/>
<feature type="non-terminal residue" evidence="3">
    <location>
        <position position="1"/>
    </location>
</feature>
<dbReference type="AlphaFoldDB" id="A0A443R259"/>
<evidence type="ECO:0000313" key="4">
    <source>
        <dbReference type="Proteomes" id="UP000285301"/>
    </source>
</evidence>
<keyword evidence="4" id="KW-1185">Reference proteome</keyword>
<evidence type="ECO:0000259" key="2">
    <source>
        <dbReference type="Pfam" id="PF15936"/>
    </source>
</evidence>
<dbReference type="Pfam" id="PF15936">
    <property type="entry name" value="DUF4749"/>
    <property type="match status" value="1"/>
</dbReference>
<evidence type="ECO:0000313" key="3">
    <source>
        <dbReference type="EMBL" id="RWS09327.1"/>
    </source>
</evidence>
<dbReference type="EMBL" id="NCKU01002562">
    <property type="protein sequence ID" value="RWS09327.1"/>
    <property type="molecule type" value="Genomic_DNA"/>
</dbReference>
<sequence>VRLDDQNPIRLRRIPCIVPSGVPLTDQEKEIYLREKEREHLKIINQPHRTFPVIQPQPKPKHDYPQGSYLKYVRDPTWNQSSYTKTPVIPLDQILHTRQHADQLGGFQNDARIVNVQYNSPLPVYSNETVKEQVLYRTPPIHRPQPQKQPNQPPQLISAPSASPTNLRESPTLRMIHEEEEEKRRTYRPHSPQPPSQSSTFKTLMHQYYR</sequence>
<gene>
    <name evidence="3" type="ORF">B4U79_00956</name>
</gene>
<feature type="compositionally biased region" description="Polar residues" evidence="1">
    <location>
        <begin position="158"/>
        <end position="169"/>
    </location>
</feature>
<reference evidence="3 4" key="1">
    <citation type="journal article" date="2018" name="Gigascience">
        <title>Genomes of trombidid mites reveal novel predicted allergens and laterally-transferred genes associated with secondary metabolism.</title>
        <authorList>
            <person name="Dong X."/>
            <person name="Chaisiri K."/>
            <person name="Xia D."/>
            <person name="Armstrong S.D."/>
            <person name="Fang Y."/>
            <person name="Donnelly M.J."/>
            <person name="Kadowaki T."/>
            <person name="McGarry J.W."/>
            <person name="Darby A.C."/>
            <person name="Makepeace B.L."/>
        </authorList>
    </citation>
    <scope>NUCLEOTIDE SEQUENCE [LARGE SCALE GENOMIC DNA]</scope>
    <source>
        <strain evidence="3">UoL-WK</strain>
    </source>
</reference>
<feature type="domain" description="PDZ and LIM" evidence="2">
    <location>
        <begin position="112"/>
        <end position="207"/>
    </location>
</feature>
<accession>A0A443R259</accession>
<feature type="region of interest" description="Disordered" evidence="1">
    <location>
        <begin position="140"/>
        <end position="210"/>
    </location>
</feature>
<dbReference type="OrthoDB" id="44841at2759"/>
<comment type="caution">
    <text evidence="3">The sequence shown here is derived from an EMBL/GenBank/DDBJ whole genome shotgun (WGS) entry which is preliminary data.</text>
</comment>
<dbReference type="STRING" id="1965070.A0A443R259"/>
<protein>
    <submittedName>
        <fullName evidence="3">PDZ and LIM domain protein 7-like protein</fullName>
    </submittedName>
</protein>
<dbReference type="InterPro" id="IPR031847">
    <property type="entry name" value="PDLI1-4/Zasp-like_mid"/>
</dbReference>
<evidence type="ECO:0000256" key="1">
    <source>
        <dbReference type="SAM" id="MobiDB-lite"/>
    </source>
</evidence>
<organism evidence="3 4">
    <name type="scientific">Dinothrombium tinctorium</name>
    <dbReference type="NCBI Taxonomy" id="1965070"/>
    <lineage>
        <taxon>Eukaryota</taxon>
        <taxon>Metazoa</taxon>
        <taxon>Ecdysozoa</taxon>
        <taxon>Arthropoda</taxon>
        <taxon>Chelicerata</taxon>
        <taxon>Arachnida</taxon>
        <taxon>Acari</taxon>
        <taxon>Acariformes</taxon>
        <taxon>Trombidiformes</taxon>
        <taxon>Prostigmata</taxon>
        <taxon>Anystina</taxon>
        <taxon>Parasitengona</taxon>
        <taxon>Trombidioidea</taxon>
        <taxon>Trombidiidae</taxon>
        <taxon>Dinothrombium</taxon>
    </lineage>
</organism>
<dbReference type="Proteomes" id="UP000285301">
    <property type="component" value="Unassembled WGS sequence"/>
</dbReference>
<name>A0A443R259_9ACAR</name>